<dbReference type="AlphaFoldDB" id="A0A5E8HDZ0"/>
<comment type="caution">
    <text evidence="1">The sequence shown here is derived from an EMBL/GenBank/DDBJ whole genome shotgun (WGS) entry which is preliminary data.</text>
</comment>
<evidence type="ECO:0000313" key="1">
    <source>
        <dbReference type="EMBL" id="EOQ88710.1"/>
    </source>
</evidence>
<organism evidence="1 2">
    <name type="scientific">Leptospira yanagawae serovar Saopaulo str. Sao Paulo = ATCC 700523</name>
    <dbReference type="NCBI Taxonomy" id="1249483"/>
    <lineage>
        <taxon>Bacteria</taxon>
        <taxon>Pseudomonadati</taxon>
        <taxon>Spirochaetota</taxon>
        <taxon>Spirochaetia</taxon>
        <taxon>Leptospirales</taxon>
        <taxon>Leptospiraceae</taxon>
        <taxon>Leptospira</taxon>
    </lineage>
</organism>
<dbReference type="EMBL" id="AOGX02000016">
    <property type="protein sequence ID" value="EOQ88710.1"/>
    <property type="molecule type" value="Genomic_DNA"/>
</dbReference>
<protein>
    <submittedName>
        <fullName evidence="1">Uncharacterized protein</fullName>
    </submittedName>
</protein>
<reference evidence="1 2" key="1">
    <citation type="submission" date="2013-04" db="EMBL/GenBank/DDBJ databases">
        <authorList>
            <person name="Harkins D.M."/>
            <person name="Durkin A.S."/>
            <person name="Brinkac L.M."/>
            <person name="Haft D.H."/>
            <person name="Selengut J.D."/>
            <person name="Sanka R."/>
            <person name="DePew J."/>
            <person name="Purushe J."/>
            <person name="Hartskeerl R.A."/>
            <person name="Ahmed A."/>
            <person name="van der Linden H."/>
            <person name="Goris M.G.A."/>
            <person name="Vinetz J.M."/>
            <person name="Sutton G.G."/>
            <person name="Nierman W.C."/>
            <person name="Fouts D.E."/>
        </authorList>
    </citation>
    <scope>NUCLEOTIDE SEQUENCE [LARGE SCALE GENOMIC DNA]</scope>
    <source>
        <strain evidence="1 2">Sao Paulo</strain>
    </source>
</reference>
<sequence length="39" mass="4519">MLSIIKLHSVLFEHSLVDPFSFVPKIKVYSLTRKMDIAD</sequence>
<evidence type="ECO:0000313" key="2">
    <source>
        <dbReference type="Proteomes" id="UP000013996"/>
    </source>
</evidence>
<dbReference type="Proteomes" id="UP000013996">
    <property type="component" value="Unassembled WGS sequence"/>
</dbReference>
<name>A0A5E8HDZ0_9LEPT</name>
<proteinExistence type="predicted"/>
<accession>A0A5E8HDZ0</accession>
<gene>
    <name evidence="1" type="ORF">LEP1GSC202_2805</name>
</gene>